<protein>
    <submittedName>
        <fullName evidence="2">Uncharacterized protein</fullName>
    </submittedName>
</protein>
<dbReference type="AlphaFoldDB" id="A0A1W2EY47"/>
<proteinExistence type="predicted"/>
<evidence type="ECO:0000313" key="2">
    <source>
        <dbReference type="EMBL" id="SMD14594.1"/>
    </source>
</evidence>
<keyword evidence="1" id="KW-0812">Transmembrane</keyword>
<keyword evidence="1" id="KW-0472">Membrane</keyword>
<accession>A0A1W2EY47</accession>
<feature type="transmembrane region" description="Helical" evidence="1">
    <location>
        <begin position="6"/>
        <end position="39"/>
    </location>
</feature>
<dbReference type="RefSeq" id="WP_160096678.1">
    <property type="nucleotide sequence ID" value="NZ_FWXV01000004.1"/>
</dbReference>
<dbReference type="Proteomes" id="UP000192674">
    <property type="component" value="Unassembled WGS sequence"/>
</dbReference>
<dbReference type="EMBL" id="FWXV01000004">
    <property type="protein sequence ID" value="SMD14594.1"/>
    <property type="molecule type" value="Genomic_DNA"/>
</dbReference>
<sequence length="52" mass="5420">MTLRAALLLLIVLTGMGVTLVVVVGLPGTACVAGLSLLLQAVMRRMNRLQTA</sequence>
<keyword evidence="3" id="KW-1185">Reference proteome</keyword>
<keyword evidence="1" id="KW-1133">Transmembrane helix</keyword>
<organism evidence="2 3">
    <name type="scientific">Kibdelosporangium aridum</name>
    <dbReference type="NCBI Taxonomy" id="2030"/>
    <lineage>
        <taxon>Bacteria</taxon>
        <taxon>Bacillati</taxon>
        <taxon>Actinomycetota</taxon>
        <taxon>Actinomycetes</taxon>
        <taxon>Pseudonocardiales</taxon>
        <taxon>Pseudonocardiaceae</taxon>
        <taxon>Kibdelosporangium</taxon>
    </lineage>
</organism>
<reference evidence="2 3" key="1">
    <citation type="submission" date="2017-04" db="EMBL/GenBank/DDBJ databases">
        <authorList>
            <person name="Afonso C.L."/>
            <person name="Miller P.J."/>
            <person name="Scott M.A."/>
            <person name="Spackman E."/>
            <person name="Goraichik I."/>
            <person name="Dimitrov K.M."/>
            <person name="Suarez D.L."/>
            <person name="Swayne D.E."/>
        </authorList>
    </citation>
    <scope>NUCLEOTIDE SEQUENCE [LARGE SCALE GENOMIC DNA]</scope>
    <source>
        <strain evidence="2 3">DSM 43828</strain>
    </source>
</reference>
<name>A0A1W2EY47_KIBAR</name>
<evidence type="ECO:0000256" key="1">
    <source>
        <dbReference type="SAM" id="Phobius"/>
    </source>
</evidence>
<gene>
    <name evidence="2" type="ORF">SAMN05661093_05075</name>
</gene>
<evidence type="ECO:0000313" key="3">
    <source>
        <dbReference type="Proteomes" id="UP000192674"/>
    </source>
</evidence>